<dbReference type="SMART" id="SM00387">
    <property type="entry name" value="HATPase_c"/>
    <property type="match status" value="1"/>
</dbReference>
<evidence type="ECO:0000313" key="6">
    <source>
        <dbReference type="Proteomes" id="UP000054785"/>
    </source>
</evidence>
<dbReference type="RefSeq" id="WP_028385773.1">
    <property type="nucleotide sequence ID" value="NZ_CAAAHN010000006.1"/>
</dbReference>
<accession>A0A0W0TS06</accession>
<dbReference type="EMBL" id="LNYC01000063">
    <property type="protein sequence ID" value="KTC98465.1"/>
    <property type="molecule type" value="Genomic_DNA"/>
</dbReference>
<dbReference type="InterPro" id="IPR003594">
    <property type="entry name" value="HATPase_dom"/>
</dbReference>
<dbReference type="GO" id="GO:0000155">
    <property type="term" value="F:phosphorelay sensor kinase activity"/>
    <property type="evidence" value="ECO:0007669"/>
    <property type="project" value="InterPro"/>
</dbReference>
<dbReference type="PRINTS" id="PR00344">
    <property type="entry name" value="BCTRLSENSOR"/>
</dbReference>
<protein>
    <recommendedName>
        <fullName evidence="2">histidine kinase</fullName>
        <ecNumber evidence="2">2.7.13.3</ecNumber>
    </recommendedName>
</protein>
<reference evidence="5 6" key="1">
    <citation type="submission" date="2015-11" db="EMBL/GenBank/DDBJ databases">
        <title>Genomic analysis of 38 Legionella species identifies large and diverse effector repertoires.</title>
        <authorList>
            <person name="Burstein D."/>
            <person name="Amaro F."/>
            <person name="Zusman T."/>
            <person name="Lifshitz Z."/>
            <person name="Cohen O."/>
            <person name="Gilbert J.A."/>
            <person name="Pupko T."/>
            <person name="Shuman H.A."/>
            <person name="Segal G."/>
        </authorList>
    </citation>
    <scope>NUCLEOTIDE SEQUENCE [LARGE SCALE GENOMIC DNA]</scope>
    <source>
        <strain evidence="5 6">ATCC 49504</strain>
    </source>
</reference>
<dbReference type="InterPro" id="IPR005467">
    <property type="entry name" value="His_kinase_dom"/>
</dbReference>
<evidence type="ECO:0000256" key="2">
    <source>
        <dbReference type="ARBA" id="ARBA00012438"/>
    </source>
</evidence>
<evidence type="ECO:0000256" key="3">
    <source>
        <dbReference type="ARBA" id="ARBA00022553"/>
    </source>
</evidence>
<gene>
    <name evidence="5" type="ORF">Lgee_1542</name>
</gene>
<keyword evidence="3" id="KW-0597">Phosphoprotein</keyword>
<comment type="caution">
    <text evidence="5">The sequence shown here is derived from an EMBL/GenBank/DDBJ whole genome shotgun (WGS) entry which is preliminary data.</text>
</comment>
<dbReference type="EC" id="2.7.13.3" evidence="2"/>
<keyword evidence="5" id="KW-0808">Transferase</keyword>
<dbReference type="PANTHER" id="PTHR43065:SF29">
    <property type="entry name" value="SENSOR PROTEIN KINASE FLES"/>
    <property type="match status" value="1"/>
</dbReference>
<organism evidence="5 6">
    <name type="scientific">Legionella geestiana</name>
    <dbReference type="NCBI Taxonomy" id="45065"/>
    <lineage>
        <taxon>Bacteria</taxon>
        <taxon>Pseudomonadati</taxon>
        <taxon>Pseudomonadota</taxon>
        <taxon>Gammaproteobacteria</taxon>
        <taxon>Legionellales</taxon>
        <taxon>Legionellaceae</taxon>
        <taxon>Legionella</taxon>
    </lineage>
</organism>
<dbReference type="Pfam" id="PF02518">
    <property type="entry name" value="HATPase_c"/>
    <property type="match status" value="1"/>
</dbReference>
<dbReference type="InterPro" id="IPR036097">
    <property type="entry name" value="HisK_dim/P_sf"/>
</dbReference>
<dbReference type="CDD" id="cd00075">
    <property type="entry name" value="HATPase"/>
    <property type="match status" value="1"/>
</dbReference>
<dbReference type="PATRIC" id="fig|45065.4.peg.1672"/>
<dbReference type="CDD" id="cd00082">
    <property type="entry name" value="HisKA"/>
    <property type="match status" value="1"/>
</dbReference>
<dbReference type="PROSITE" id="PS50109">
    <property type="entry name" value="HIS_KIN"/>
    <property type="match status" value="1"/>
</dbReference>
<proteinExistence type="predicted"/>
<dbReference type="InterPro" id="IPR003661">
    <property type="entry name" value="HisK_dim/P_dom"/>
</dbReference>
<evidence type="ECO:0000259" key="4">
    <source>
        <dbReference type="PROSITE" id="PS50109"/>
    </source>
</evidence>
<dbReference type="Gene3D" id="3.30.565.10">
    <property type="entry name" value="Histidine kinase-like ATPase, C-terminal domain"/>
    <property type="match status" value="1"/>
</dbReference>
<dbReference type="InterPro" id="IPR036890">
    <property type="entry name" value="HATPase_C_sf"/>
</dbReference>
<sequence>MQHYPVPVLSDRELPRAAPDGALPVGVVMLDASGQVMTHNALAERLISGLYSGAPWREVQAQSLIPLPGDGCEFSTLDGSLVRVSAMRHQSGEETLVLTPLSLNRAEYTRNQRLQKLGEQLAGLMHQLRTPLTGAIFSAAQLRGADTAGVLRIHARLQACLLSLHQQIEDTLRFARGEALVREAVSLEDLSQHVKALVEPEALLKGAVIRVEQMAKGASASLALESFSGAIANLVKNALEANAREIVLTFEQTAQYACIVKVQDNGDGMPQAVRNQAFTPFFTTRANGTGLGLALVQAVVEAHGGFCAIETDSRQGTCIIVKIP</sequence>
<comment type="catalytic activity">
    <reaction evidence="1">
        <text>ATP + protein L-histidine = ADP + protein N-phospho-L-histidine.</text>
        <dbReference type="EC" id="2.7.13.3"/>
    </reaction>
</comment>
<dbReference type="SUPFAM" id="SSF55874">
    <property type="entry name" value="ATPase domain of HSP90 chaperone/DNA topoisomerase II/histidine kinase"/>
    <property type="match status" value="1"/>
</dbReference>
<dbReference type="PANTHER" id="PTHR43065">
    <property type="entry name" value="SENSOR HISTIDINE KINASE"/>
    <property type="match status" value="1"/>
</dbReference>
<name>A0A0W0TS06_9GAMM</name>
<evidence type="ECO:0000256" key="1">
    <source>
        <dbReference type="ARBA" id="ARBA00000085"/>
    </source>
</evidence>
<dbReference type="Pfam" id="PF00512">
    <property type="entry name" value="HisKA"/>
    <property type="match status" value="1"/>
</dbReference>
<feature type="domain" description="Histidine kinase" evidence="4">
    <location>
        <begin position="123"/>
        <end position="324"/>
    </location>
</feature>
<dbReference type="AlphaFoldDB" id="A0A0W0TS06"/>
<dbReference type="SMART" id="SM00388">
    <property type="entry name" value="HisKA"/>
    <property type="match status" value="1"/>
</dbReference>
<dbReference type="STRING" id="45065.Lgee_1542"/>
<dbReference type="SUPFAM" id="SSF47384">
    <property type="entry name" value="Homodimeric domain of signal transducing histidine kinase"/>
    <property type="match status" value="1"/>
</dbReference>
<evidence type="ECO:0000313" key="5">
    <source>
        <dbReference type="EMBL" id="KTC98465.1"/>
    </source>
</evidence>
<dbReference type="Proteomes" id="UP000054785">
    <property type="component" value="Unassembled WGS sequence"/>
</dbReference>
<keyword evidence="5" id="KW-0418">Kinase</keyword>
<keyword evidence="6" id="KW-1185">Reference proteome</keyword>
<dbReference type="InterPro" id="IPR004358">
    <property type="entry name" value="Sig_transdc_His_kin-like_C"/>
</dbReference>